<dbReference type="InterPro" id="IPR001845">
    <property type="entry name" value="HTH_ArsR_DNA-bd_dom"/>
</dbReference>
<keyword evidence="2 5" id="KW-0238">DNA-binding</keyword>
<dbReference type="PROSITE" id="PS50987">
    <property type="entry name" value="HTH_ARSR_2"/>
    <property type="match status" value="1"/>
</dbReference>
<dbReference type="EMBL" id="SODD01000009">
    <property type="protein sequence ID" value="TDW20995.1"/>
    <property type="molecule type" value="Genomic_DNA"/>
</dbReference>
<dbReference type="SUPFAM" id="SSF46785">
    <property type="entry name" value="Winged helix' DNA-binding domain"/>
    <property type="match status" value="1"/>
</dbReference>
<dbReference type="PRINTS" id="PR00778">
    <property type="entry name" value="HTHARSR"/>
</dbReference>
<proteinExistence type="predicted"/>
<reference evidence="5 6" key="1">
    <citation type="submission" date="2019-03" db="EMBL/GenBank/DDBJ databases">
        <title>Genomic Encyclopedia of Type Strains, Phase IV (KMG-IV): sequencing the most valuable type-strain genomes for metagenomic binning, comparative biology and taxonomic classification.</title>
        <authorList>
            <person name="Goeker M."/>
        </authorList>
    </citation>
    <scope>NUCLEOTIDE SEQUENCE [LARGE SCALE GENOMIC DNA]</scope>
    <source>
        <strain evidence="5 6">DSM 28867</strain>
    </source>
</reference>
<keyword evidence="1" id="KW-0805">Transcription regulation</keyword>
<organism evidence="5 6">
    <name type="scientific">Breznakia blatticola</name>
    <dbReference type="NCBI Taxonomy" id="1754012"/>
    <lineage>
        <taxon>Bacteria</taxon>
        <taxon>Bacillati</taxon>
        <taxon>Bacillota</taxon>
        <taxon>Erysipelotrichia</taxon>
        <taxon>Erysipelotrichales</taxon>
        <taxon>Erysipelotrichaceae</taxon>
        <taxon>Breznakia</taxon>
    </lineage>
</organism>
<dbReference type="InterPro" id="IPR036388">
    <property type="entry name" value="WH-like_DNA-bd_sf"/>
</dbReference>
<dbReference type="OrthoDB" id="9794330at2"/>
<dbReference type="InterPro" id="IPR036390">
    <property type="entry name" value="WH_DNA-bd_sf"/>
</dbReference>
<evidence type="ECO:0000259" key="4">
    <source>
        <dbReference type="PROSITE" id="PS50987"/>
    </source>
</evidence>
<feature type="domain" description="HTH arsR-type" evidence="4">
    <location>
        <begin position="20"/>
        <end position="112"/>
    </location>
</feature>
<dbReference type="PANTHER" id="PTHR43132:SF6">
    <property type="entry name" value="HTH-TYPE TRANSCRIPTIONAL REPRESSOR CZRA"/>
    <property type="match status" value="1"/>
</dbReference>
<name>A0A4R7ZTJ1_9FIRM</name>
<protein>
    <submittedName>
        <fullName evidence="5">DNA-binding transcriptional ArsR family regulator</fullName>
    </submittedName>
</protein>
<keyword evidence="3" id="KW-0804">Transcription</keyword>
<dbReference type="NCBIfam" id="NF033788">
    <property type="entry name" value="HTH_metalloreg"/>
    <property type="match status" value="1"/>
</dbReference>
<keyword evidence="6" id="KW-1185">Reference proteome</keyword>
<dbReference type="Gene3D" id="1.10.10.10">
    <property type="entry name" value="Winged helix-like DNA-binding domain superfamily/Winged helix DNA-binding domain"/>
    <property type="match status" value="1"/>
</dbReference>
<dbReference type="AlphaFoldDB" id="A0A4R7ZTJ1"/>
<dbReference type="InterPro" id="IPR051011">
    <property type="entry name" value="Metal_resp_trans_reg"/>
</dbReference>
<dbReference type="Proteomes" id="UP000294743">
    <property type="component" value="Unassembled WGS sequence"/>
</dbReference>
<dbReference type="Pfam" id="PF01022">
    <property type="entry name" value="HTH_5"/>
    <property type="match status" value="1"/>
</dbReference>
<evidence type="ECO:0000313" key="5">
    <source>
        <dbReference type="EMBL" id="TDW20995.1"/>
    </source>
</evidence>
<dbReference type="PANTHER" id="PTHR43132">
    <property type="entry name" value="ARSENICAL RESISTANCE OPERON REPRESSOR ARSR-RELATED"/>
    <property type="match status" value="1"/>
</dbReference>
<dbReference type="RefSeq" id="WP_134168757.1">
    <property type="nucleotide sequence ID" value="NZ_SODD01000009.1"/>
</dbReference>
<evidence type="ECO:0000256" key="3">
    <source>
        <dbReference type="ARBA" id="ARBA00023163"/>
    </source>
</evidence>
<comment type="caution">
    <text evidence="5">The sequence shown here is derived from an EMBL/GenBank/DDBJ whole genome shotgun (WGS) entry which is preliminary data.</text>
</comment>
<dbReference type="CDD" id="cd00090">
    <property type="entry name" value="HTH_ARSR"/>
    <property type="match status" value="1"/>
</dbReference>
<evidence type="ECO:0000256" key="2">
    <source>
        <dbReference type="ARBA" id="ARBA00023125"/>
    </source>
</evidence>
<sequence length="112" mass="13294">MENRKADECQHTQFQRVDELDAVEAEELAIFFKMYADATRLKILHVLFKGEMCVQCIADELEMSQSAISHQLAILKRNRIIKSRRDKKNMFYSLDDRHIELIFNAAYEHMKE</sequence>
<dbReference type="GO" id="GO:0003677">
    <property type="term" value="F:DNA binding"/>
    <property type="evidence" value="ECO:0007669"/>
    <property type="project" value="UniProtKB-KW"/>
</dbReference>
<accession>A0A4R7ZTJ1</accession>
<dbReference type="InterPro" id="IPR011991">
    <property type="entry name" value="ArsR-like_HTH"/>
</dbReference>
<evidence type="ECO:0000256" key="1">
    <source>
        <dbReference type="ARBA" id="ARBA00023015"/>
    </source>
</evidence>
<gene>
    <name evidence="5" type="ORF">EDD63_10930</name>
</gene>
<dbReference type="SMART" id="SM00418">
    <property type="entry name" value="HTH_ARSR"/>
    <property type="match status" value="1"/>
</dbReference>
<evidence type="ECO:0000313" key="6">
    <source>
        <dbReference type="Proteomes" id="UP000294743"/>
    </source>
</evidence>
<dbReference type="GO" id="GO:0003700">
    <property type="term" value="F:DNA-binding transcription factor activity"/>
    <property type="evidence" value="ECO:0007669"/>
    <property type="project" value="InterPro"/>
</dbReference>